<evidence type="ECO:0000313" key="3">
    <source>
        <dbReference type="Proteomes" id="UP000244180"/>
    </source>
</evidence>
<dbReference type="InterPro" id="IPR050855">
    <property type="entry name" value="NDM-1-like"/>
</dbReference>
<dbReference type="GO" id="GO:0016787">
    <property type="term" value="F:hydrolase activity"/>
    <property type="evidence" value="ECO:0007669"/>
    <property type="project" value="UniProtKB-KW"/>
</dbReference>
<dbReference type="Pfam" id="PF00753">
    <property type="entry name" value="Lactamase_B"/>
    <property type="match status" value="1"/>
</dbReference>
<dbReference type="PANTHER" id="PTHR42951">
    <property type="entry name" value="METALLO-BETA-LACTAMASE DOMAIN-CONTAINING"/>
    <property type="match status" value="1"/>
</dbReference>
<dbReference type="Gene3D" id="3.60.15.10">
    <property type="entry name" value="Ribonuclease Z/Hydroxyacylglutathione hydrolase-like"/>
    <property type="match status" value="1"/>
</dbReference>
<dbReference type="AlphaFoldDB" id="A0A2T5GF73"/>
<evidence type="ECO:0000313" key="2">
    <source>
        <dbReference type="EMBL" id="PTQ54834.1"/>
    </source>
</evidence>
<dbReference type="InterPro" id="IPR036866">
    <property type="entry name" value="RibonucZ/Hydroxyglut_hydro"/>
</dbReference>
<sequence>MNLHSSFNVKEGTPMNAGGERIRRIALPTPFRVGDVNVYLIEGEGRVLVDTGPETDEAWAALQARLREVGLKVRDLDAIVLTHHHIDHVGLAARILDEKPLPVYAHPQAAPYVGKAEAFLAERAAFLRTLYQKSGVPEPLIAEAEEVYRAYLRFFRPVPAIRPVREGATLPELPGWTVLETPGHAPDHVALFCPDEGLLIGGDHLLLHISSNAFVEPAYGTPLRPRSLVVYREALERLLDLPIGRVLPGHGEAVAEPAALIRERLRQQLERAELLRGLLAEEATAFGISQRLFPKLFRTELPLVLSEVVGHLDLLVELGRATVEDGPIIRYRPAD</sequence>
<proteinExistence type="predicted"/>
<dbReference type="SMART" id="SM00849">
    <property type="entry name" value="Lactamase_B"/>
    <property type="match status" value="1"/>
</dbReference>
<protein>
    <submittedName>
        <fullName evidence="2">Hydroxyacylglutathione hydrolase</fullName>
    </submittedName>
</protein>
<dbReference type="InterPro" id="IPR001279">
    <property type="entry name" value="Metallo-B-lactamas"/>
</dbReference>
<dbReference type="PANTHER" id="PTHR42951:SF21">
    <property type="entry name" value="METALLO-HYDROLASE YQJP-RELATED"/>
    <property type="match status" value="1"/>
</dbReference>
<feature type="domain" description="Metallo-beta-lactamase" evidence="1">
    <location>
        <begin position="35"/>
        <end position="250"/>
    </location>
</feature>
<comment type="caution">
    <text evidence="2">The sequence shown here is derived from an EMBL/GenBank/DDBJ whole genome shotgun (WGS) entry which is preliminary data.</text>
</comment>
<dbReference type="SUPFAM" id="SSF56281">
    <property type="entry name" value="Metallo-hydrolase/oxidoreductase"/>
    <property type="match status" value="1"/>
</dbReference>
<gene>
    <name evidence="2" type="ORF">HSCHL_1777</name>
</gene>
<evidence type="ECO:0000259" key="1">
    <source>
        <dbReference type="SMART" id="SM00849"/>
    </source>
</evidence>
<dbReference type="EMBL" id="PEBV01000001">
    <property type="protein sequence ID" value="PTQ54834.1"/>
    <property type="molecule type" value="Genomic_DNA"/>
</dbReference>
<reference evidence="2 3" key="1">
    <citation type="submission" date="2017-08" db="EMBL/GenBank/DDBJ databases">
        <title>Burning lignite coal seam in the remote Altai Mountains harbors a hydrogen-driven thermophilic microbial community.</title>
        <authorList>
            <person name="Kadnikov V.V."/>
            <person name="Mardanov A.V."/>
            <person name="Ivasenko D."/>
            <person name="Beletsky A.V."/>
            <person name="Karnachuk O.V."/>
            <person name="Ravin N.V."/>
        </authorList>
    </citation>
    <scope>NUCLEOTIDE SEQUENCE [LARGE SCALE GENOMIC DNA]</scope>
    <source>
        <strain evidence="2">AL33</strain>
    </source>
</reference>
<keyword evidence="2" id="KW-0378">Hydrolase</keyword>
<name>A0A2T5GF73_HYDSH</name>
<accession>A0A2T5GF73</accession>
<organism evidence="2 3">
    <name type="scientific">Hydrogenibacillus schlegelii</name>
    <name type="common">Bacillus schlegelii</name>
    <dbReference type="NCBI Taxonomy" id="1484"/>
    <lineage>
        <taxon>Bacteria</taxon>
        <taxon>Bacillati</taxon>
        <taxon>Bacillota</taxon>
        <taxon>Bacilli</taxon>
        <taxon>Bacillales</taxon>
        <taxon>Bacillales Family X. Incertae Sedis</taxon>
        <taxon>Hydrogenibacillus</taxon>
    </lineage>
</organism>
<dbReference type="Proteomes" id="UP000244180">
    <property type="component" value="Unassembled WGS sequence"/>
</dbReference>